<gene>
    <name evidence="2" type="ORF">HD594_000756</name>
</gene>
<name>A0A7X0FMX8_9MICO</name>
<keyword evidence="1" id="KW-1133">Transmembrane helix</keyword>
<feature type="transmembrane region" description="Helical" evidence="1">
    <location>
        <begin position="323"/>
        <end position="341"/>
    </location>
</feature>
<feature type="transmembrane region" description="Helical" evidence="1">
    <location>
        <begin position="30"/>
        <end position="51"/>
    </location>
</feature>
<dbReference type="Pfam" id="PF06197">
    <property type="entry name" value="DUF998"/>
    <property type="match status" value="1"/>
</dbReference>
<keyword evidence="1" id="KW-0812">Transmembrane</keyword>
<feature type="transmembrane region" description="Helical" evidence="1">
    <location>
        <begin position="297"/>
        <end position="317"/>
    </location>
</feature>
<feature type="transmembrane region" description="Helical" evidence="1">
    <location>
        <begin position="97"/>
        <end position="121"/>
    </location>
</feature>
<proteinExistence type="predicted"/>
<comment type="caution">
    <text evidence="2">The sequence shown here is derived from an EMBL/GenBank/DDBJ whole genome shotgun (WGS) entry which is preliminary data.</text>
</comment>
<feature type="transmembrane region" description="Helical" evidence="1">
    <location>
        <begin position="271"/>
        <end position="290"/>
    </location>
</feature>
<evidence type="ECO:0000313" key="3">
    <source>
        <dbReference type="Proteomes" id="UP000537775"/>
    </source>
</evidence>
<feature type="transmembrane region" description="Helical" evidence="1">
    <location>
        <begin position="127"/>
        <end position="153"/>
    </location>
</feature>
<evidence type="ECO:0000256" key="1">
    <source>
        <dbReference type="SAM" id="Phobius"/>
    </source>
</evidence>
<keyword evidence="1" id="KW-0472">Membrane</keyword>
<protein>
    <submittedName>
        <fullName evidence="2">Putative membrane protein</fullName>
    </submittedName>
</protein>
<feature type="transmembrane region" description="Helical" evidence="1">
    <location>
        <begin position="240"/>
        <end position="259"/>
    </location>
</feature>
<dbReference type="RefSeq" id="WP_184749690.1">
    <property type="nucleotide sequence ID" value="NZ_BAAAJR010000003.1"/>
</dbReference>
<dbReference type="InterPro" id="IPR009339">
    <property type="entry name" value="DUF998"/>
</dbReference>
<dbReference type="Proteomes" id="UP000537775">
    <property type="component" value="Unassembled WGS sequence"/>
</dbReference>
<reference evidence="2 3" key="1">
    <citation type="submission" date="2020-08" db="EMBL/GenBank/DDBJ databases">
        <title>Sequencing the genomes of 1000 actinobacteria strains.</title>
        <authorList>
            <person name="Klenk H.-P."/>
        </authorList>
    </citation>
    <scope>NUCLEOTIDE SEQUENCE [LARGE SCALE GENOMIC DNA]</scope>
    <source>
        <strain evidence="2 3">DSM 12511</strain>
    </source>
</reference>
<organism evidence="2 3">
    <name type="scientific">Microbacterium thalassium</name>
    <dbReference type="NCBI Taxonomy" id="362649"/>
    <lineage>
        <taxon>Bacteria</taxon>
        <taxon>Bacillati</taxon>
        <taxon>Actinomycetota</taxon>
        <taxon>Actinomycetes</taxon>
        <taxon>Micrococcales</taxon>
        <taxon>Microbacteriaceae</taxon>
        <taxon>Microbacterium</taxon>
    </lineage>
</organism>
<dbReference type="EMBL" id="JACHML010000001">
    <property type="protein sequence ID" value="MBB6390443.1"/>
    <property type="molecule type" value="Genomic_DNA"/>
</dbReference>
<feature type="transmembrane region" description="Helical" evidence="1">
    <location>
        <begin position="63"/>
        <end position="85"/>
    </location>
</feature>
<keyword evidence="3" id="KW-1185">Reference proteome</keyword>
<dbReference type="AlphaFoldDB" id="A0A7X0FMX8"/>
<evidence type="ECO:0000313" key="2">
    <source>
        <dbReference type="EMBL" id="MBB6390443.1"/>
    </source>
</evidence>
<accession>A0A7X0FMX8</accession>
<feature type="transmembrane region" description="Helical" evidence="1">
    <location>
        <begin position="206"/>
        <end position="228"/>
    </location>
</feature>
<sequence>MSESSTAAAASAPSVAQEFDATSARSLESLSLSVGVIAFVVIALVALPVFRLGEAPITGPGSIGQYVAISSGAVGFVSFFAGRLVMRGTGGPSRLSVLDYLDVAMLSLAHGIIALLSWTLIAHLLEAGFIGASVFAVALLVLSGSAAAVTAYVCFYSATHMDMHLLSIVLAVFLVEGVLASMLTASDPSWWKDNLSALGMTDDLSSMAFNVTLIVAGFIVTTLARYATVSIPTPHPHGRLYVRILLIVVGVFLACVGIFPVNEYFALHNTVATGMAVAFVVLAIGLRWWVPGVPRAFITLGWVFIAVIVVLAVFFAVGVYTLTAVELVAGILVFAWIVLFIRNAGALRTDAAAEASAAQARPADETAAGVPA</sequence>
<feature type="transmembrane region" description="Helical" evidence="1">
    <location>
        <begin position="165"/>
        <end position="186"/>
    </location>
</feature>